<evidence type="ECO:0000256" key="4">
    <source>
        <dbReference type="SAM" id="MobiDB-lite"/>
    </source>
</evidence>
<evidence type="ECO:0000313" key="6">
    <source>
        <dbReference type="EMBL" id="VDK89403.1"/>
    </source>
</evidence>
<proteinExistence type="predicted"/>
<evidence type="ECO:0000256" key="3">
    <source>
        <dbReference type="RuleBase" id="RU000682"/>
    </source>
</evidence>
<evidence type="ECO:0000259" key="5">
    <source>
        <dbReference type="PROSITE" id="PS50071"/>
    </source>
</evidence>
<feature type="DNA-binding region" description="Homeobox" evidence="2">
    <location>
        <begin position="233"/>
        <end position="280"/>
    </location>
</feature>
<feature type="compositionally biased region" description="Low complexity" evidence="4">
    <location>
        <begin position="73"/>
        <end position="89"/>
    </location>
</feature>
<feature type="region of interest" description="Disordered" evidence="4">
    <location>
        <begin position="61"/>
        <end position="89"/>
    </location>
</feature>
<dbReference type="Gene3D" id="1.10.10.60">
    <property type="entry name" value="Homeodomain-like"/>
    <property type="match status" value="1"/>
</dbReference>
<keyword evidence="2 3" id="KW-0539">Nucleus</keyword>
<protein>
    <recommendedName>
        <fullName evidence="5">Homeobox domain-containing protein</fullName>
    </recommendedName>
</protein>
<dbReference type="Proteomes" id="UP000281553">
    <property type="component" value="Unassembled WGS sequence"/>
</dbReference>
<dbReference type="PANTHER" id="PTHR24329">
    <property type="entry name" value="HOMEOBOX PROTEIN ARISTALESS"/>
    <property type="match status" value="1"/>
</dbReference>
<reference evidence="6 7" key="1">
    <citation type="submission" date="2018-11" db="EMBL/GenBank/DDBJ databases">
        <authorList>
            <consortium name="Pathogen Informatics"/>
        </authorList>
    </citation>
    <scope>NUCLEOTIDE SEQUENCE [LARGE SCALE GENOMIC DNA]</scope>
</reference>
<evidence type="ECO:0000256" key="1">
    <source>
        <dbReference type="ARBA" id="ARBA00004123"/>
    </source>
</evidence>
<dbReference type="SMART" id="SM00389">
    <property type="entry name" value="HOX"/>
    <property type="match status" value="1"/>
</dbReference>
<dbReference type="OrthoDB" id="6159439at2759"/>
<accession>A0A3P6U3E3</accession>
<organism evidence="6 7">
    <name type="scientific">Dibothriocephalus latus</name>
    <name type="common">Fish tapeworm</name>
    <name type="synonym">Diphyllobothrium latum</name>
    <dbReference type="NCBI Taxonomy" id="60516"/>
    <lineage>
        <taxon>Eukaryota</taxon>
        <taxon>Metazoa</taxon>
        <taxon>Spiralia</taxon>
        <taxon>Lophotrochozoa</taxon>
        <taxon>Platyhelminthes</taxon>
        <taxon>Cestoda</taxon>
        <taxon>Eucestoda</taxon>
        <taxon>Diphyllobothriidea</taxon>
        <taxon>Diphyllobothriidae</taxon>
        <taxon>Dibothriocephalus</taxon>
    </lineage>
</organism>
<dbReference type="SUPFAM" id="SSF46689">
    <property type="entry name" value="Homeodomain-like"/>
    <property type="match status" value="1"/>
</dbReference>
<keyword evidence="2 3" id="KW-0371">Homeobox</keyword>
<dbReference type="AlphaFoldDB" id="A0A3P6U3E3"/>
<dbReference type="CDD" id="cd00086">
    <property type="entry name" value="homeodomain"/>
    <property type="match status" value="1"/>
</dbReference>
<dbReference type="Pfam" id="PF00046">
    <property type="entry name" value="Homeodomain"/>
    <property type="match status" value="1"/>
</dbReference>
<dbReference type="InterPro" id="IPR001356">
    <property type="entry name" value="HD"/>
</dbReference>
<evidence type="ECO:0000313" key="7">
    <source>
        <dbReference type="Proteomes" id="UP000281553"/>
    </source>
</evidence>
<gene>
    <name evidence="6" type="ORF">DILT_LOCUS4387</name>
</gene>
<dbReference type="EMBL" id="UYRU01045377">
    <property type="protein sequence ID" value="VDK89403.1"/>
    <property type="molecule type" value="Genomic_DNA"/>
</dbReference>
<dbReference type="GO" id="GO:0000981">
    <property type="term" value="F:DNA-binding transcription factor activity, RNA polymerase II-specific"/>
    <property type="evidence" value="ECO:0007669"/>
    <property type="project" value="TreeGrafter"/>
</dbReference>
<name>A0A3P6U3E3_DIBLA</name>
<dbReference type="PANTHER" id="PTHR24329:SF543">
    <property type="entry name" value="FI01017P-RELATED"/>
    <property type="match status" value="1"/>
</dbReference>
<dbReference type="GO" id="GO:0000977">
    <property type="term" value="F:RNA polymerase II transcription regulatory region sequence-specific DNA binding"/>
    <property type="evidence" value="ECO:0007669"/>
    <property type="project" value="TreeGrafter"/>
</dbReference>
<feature type="domain" description="Homeobox" evidence="5">
    <location>
        <begin position="231"/>
        <end position="279"/>
    </location>
</feature>
<comment type="subcellular location">
    <subcellularLocation>
        <location evidence="1 2 3">Nucleus</location>
    </subcellularLocation>
</comment>
<keyword evidence="7" id="KW-1185">Reference proteome</keyword>
<evidence type="ECO:0000256" key="2">
    <source>
        <dbReference type="PROSITE-ProRule" id="PRU00108"/>
    </source>
</evidence>
<sequence length="294" mass="32246">MPATSIAPWIITISFFSPCRENIYFIQEMSKAFSIDRLLDSPERKIAQSLPFSQTLLTSSPIEAQRSPTDGAPSIKSEIPSIGGSSSSSPPANDAMCCLPLEGASPPLISVSPLAYLHYLRFLSAQLGDMAPTMGVFNELFTHGGDATEQPKSLPLEVLAKPAVVDYTSHHHHGLTSPLPHSLSSTEDAYSEKCSVLQAPKMDIGDFLSRGDQASQDGSVDDPTDFYVRCNRPRRSRTTFTTLQLHVLEAAFSINHYPDVTMRDQLASQLKLSDGRVQLHAYRLFCLIHRRPGA</sequence>
<dbReference type="GO" id="GO:0005634">
    <property type="term" value="C:nucleus"/>
    <property type="evidence" value="ECO:0007669"/>
    <property type="project" value="UniProtKB-SubCell"/>
</dbReference>
<dbReference type="PROSITE" id="PS50071">
    <property type="entry name" value="HOMEOBOX_2"/>
    <property type="match status" value="1"/>
</dbReference>
<dbReference type="InterPro" id="IPR050649">
    <property type="entry name" value="Paired_Homeobox_TFs"/>
</dbReference>
<keyword evidence="2 3" id="KW-0238">DNA-binding</keyword>
<dbReference type="InterPro" id="IPR009057">
    <property type="entry name" value="Homeodomain-like_sf"/>
</dbReference>